<dbReference type="InterPro" id="IPR013563">
    <property type="entry name" value="Oligopep_ABC_C"/>
</dbReference>
<dbReference type="FunFam" id="3.40.50.300:FF:000016">
    <property type="entry name" value="Oligopeptide ABC transporter ATP-binding component"/>
    <property type="match status" value="1"/>
</dbReference>
<dbReference type="InterPro" id="IPR003439">
    <property type="entry name" value="ABC_transporter-like_ATP-bd"/>
</dbReference>
<dbReference type="PANTHER" id="PTHR43776">
    <property type="entry name" value="TRANSPORT ATP-BINDING PROTEIN"/>
    <property type="match status" value="1"/>
</dbReference>
<dbReference type="InterPro" id="IPR027417">
    <property type="entry name" value="P-loop_NTPase"/>
</dbReference>
<dbReference type="Pfam" id="PF08352">
    <property type="entry name" value="oligo_HPY"/>
    <property type="match status" value="1"/>
</dbReference>
<evidence type="ECO:0000313" key="7">
    <source>
        <dbReference type="Proteomes" id="UP000565572"/>
    </source>
</evidence>
<keyword evidence="4 6" id="KW-0067">ATP-binding</keyword>
<evidence type="ECO:0000256" key="2">
    <source>
        <dbReference type="ARBA" id="ARBA00022448"/>
    </source>
</evidence>
<comment type="similarity">
    <text evidence="1">Belongs to the ABC transporter superfamily.</text>
</comment>
<evidence type="ECO:0000256" key="4">
    <source>
        <dbReference type="ARBA" id="ARBA00022840"/>
    </source>
</evidence>
<dbReference type="EMBL" id="JACHZG010000001">
    <property type="protein sequence ID" value="MBB3328210.1"/>
    <property type="molecule type" value="Genomic_DNA"/>
</dbReference>
<dbReference type="NCBIfam" id="TIGR01727">
    <property type="entry name" value="oligo_HPY"/>
    <property type="match status" value="1"/>
</dbReference>
<feature type="domain" description="ABC transporter" evidence="5">
    <location>
        <begin position="6"/>
        <end position="253"/>
    </location>
</feature>
<dbReference type="CDD" id="cd03257">
    <property type="entry name" value="ABC_NikE_OppD_transporters"/>
    <property type="match status" value="1"/>
</dbReference>
<dbReference type="RefSeq" id="WP_183339947.1">
    <property type="nucleotide sequence ID" value="NZ_JACHZG010000001.1"/>
</dbReference>
<dbReference type="SUPFAM" id="SSF52540">
    <property type="entry name" value="P-loop containing nucleoside triphosphate hydrolases"/>
    <property type="match status" value="1"/>
</dbReference>
<sequence length="331" mass="36321">MTRSALVVNGMVKRFAVRDRGVRAQLTAVDGVDLTLAPGETVAVVGESGSGKSTLARCIARLVEPDAGRVMLDEVDLTGLRRRSLWQAYQRLQMVFQDPMTSLNPQMTVGETIDEPLRLHSRRSRQERRARVEELLADVRLDAALLGRYPRQLSGGQRQRVAIARALAVDPTYLLLDEPTSALDVSVRGQVLDLLSRLREERGLGYLLISHDLSSVRRMADRVLVMYLGSVVETGRTEDVFTNPQHPYTRALLSAAMSTQYGTTTERIRLRGEIPSPVHLPAGCRLASRCPEVQPSCHTARPPLLTVSGGPHLVACPVVLSGHPEVLSSIA</sequence>
<dbReference type="Pfam" id="PF00005">
    <property type="entry name" value="ABC_tran"/>
    <property type="match status" value="1"/>
</dbReference>
<keyword evidence="2" id="KW-0813">Transport</keyword>
<proteinExistence type="inferred from homology"/>
<keyword evidence="7" id="KW-1185">Reference proteome</keyword>
<dbReference type="AlphaFoldDB" id="A0A7W5JXX2"/>
<protein>
    <submittedName>
        <fullName evidence="6">Peptide/nickel transport system ATP-binding protein/oligopeptide transport system ATP-binding protein</fullName>
    </submittedName>
</protein>
<dbReference type="PANTHER" id="PTHR43776:SF7">
    <property type="entry name" value="D,D-DIPEPTIDE TRANSPORT ATP-BINDING PROTEIN DDPF-RELATED"/>
    <property type="match status" value="1"/>
</dbReference>
<dbReference type="PROSITE" id="PS00211">
    <property type="entry name" value="ABC_TRANSPORTER_1"/>
    <property type="match status" value="1"/>
</dbReference>
<dbReference type="GO" id="GO:0055085">
    <property type="term" value="P:transmembrane transport"/>
    <property type="evidence" value="ECO:0007669"/>
    <property type="project" value="UniProtKB-ARBA"/>
</dbReference>
<name>A0A7W5JXX2_9ACTN</name>
<dbReference type="GO" id="GO:0005524">
    <property type="term" value="F:ATP binding"/>
    <property type="evidence" value="ECO:0007669"/>
    <property type="project" value="UniProtKB-KW"/>
</dbReference>
<organism evidence="6 7">
    <name type="scientific">Microlunatus antarcticus</name>
    <dbReference type="NCBI Taxonomy" id="53388"/>
    <lineage>
        <taxon>Bacteria</taxon>
        <taxon>Bacillati</taxon>
        <taxon>Actinomycetota</taxon>
        <taxon>Actinomycetes</taxon>
        <taxon>Propionibacteriales</taxon>
        <taxon>Propionibacteriaceae</taxon>
        <taxon>Microlunatus</taxon>
    </lineage>
</organism>
<keyword evidence="3" id="KW-0547">Nucleotide-binding</keyword>
<evidence type="ECO:0000259" key="5">
    <source>
        <dbReference type="PROSITE" id="PS50893"/>
    </source>
</evidence>
<dbReference type="Gene3D" id="3.40.50.300">
    <property type="entry name" value="P-loop containing nucleotide triphosphate hydrolases"/>
    <property type="match status" value="1"/>
</dbReference>
<dbReference type="InterPro" id="IPR003593">
    <property type="entry name" value="AAA+_ATPase"/>
</dbReference>
<reference evidence="6 7" key="1">
    <citation type="submission" date="2020-08" db="EMBL/GenBank/DDBJ databases">
        <title>Sequencing the genomes of 1000 actinobacteria strains.</title>
        <authorList>
            <person name="Klenk H.-P."/>
        </authorList>
    </citation>
    <scope>NUCLEOTIDE SEQUENCE [LARGE SCALE GENOMIC DNA]</scope>
    <source>
        <strain evidence="6 7">DSM 11053</strain>
    </source>
</reference>
<accession>A0A7W5JXX2</accession>
<dbReference type="GO" id="GO:0015833">
    <property type="term" value="P:peptide transport"/>
    <property type="evidence" value="ECO:0007669"/>
    <property type="project" value="InterPro"/>
</dbReference>
<dbReference type="Proteomes" id="UP000565572">
    <property type="component" value="Unassembled WGS sequence"/>
</dbReference>
<evidence type="ECO:0000256" key="3">
    <source>
        <dbReference type="ARBA" id="ARBA00022741"/>
    </source>
</evidence>
<dbReference type="InterPro" id="IPR050319">
    <property type="entry name" value="ABC_transp_ATP-bind"/>
</dbReference>
<comment type="caution">
    <text evidence="6">The sequence shown here is derived from an EMBL/GenBank/DDBJ whole genome shotgun (WGS) entry which is preliminary data.</text>
</comment>
<dbReference type="SMART" id="SM00382">
    <property type="entry name" value="AAA"/>
    <property type="match status" value="1"/>
</dbReference>
<gene>
    <name evidence="6" type="ORF">FHX39_003154</name>
</gene>
<dbReference type="PROSITE" id="PS50893">
    <property type="entry name" value="ABC_TRANSPORTER_2"/>
    <property type="match status" value="1"/>
</dbReference>
<dbReference type="InterPro" id="IPR017871">
    <property type="entry name" value="ABC_transporter-like_CS"/>
</dbReference>
<evidence type="ECO:0000256" key="1">
    <source>
        <dbReference type="ARBA" id="ARBA00005417"/>
    </source>
</evidence>
<evidence type="ECO:0000313" key="6">
    <source>
        <dbReference type="EMBL" id="MBB3328210.1"/>
    </source>
</evidence>
<dbReference type="GO" id="GO:0016887">
    <property type="term" value="F:ATP hydrolysis activity"/>
    <property type="evidence" value="ECO:0007669"/>
    <property type="project" value="InterPro"/>
</dbReference>